<gene>
    <name evidence="4" type="ORF">BC792_12850</name>
</gene>
<dbReference type="GO" id="GO:0016989">
    <property type="term" value="F:sigma factor antagonist activity"/>
    <property type="evidence" value="ECO:0007669"/>
    <property type="project" value="TreeGrafter"/>
</dbReference>
<dbReference type="Pfam" id="PF04773">
    <property type="entry name" value="FecR"/>
    <property type="match status" value="1"/>
</dbReference>
<accession>A0A5S5CZY2</accession>
<dbReference type="PANTHER" id="PTHR30273">
    <property type="entry name" value="PERIPLASMIC SIGNAL SENSOR AND SIGMA FACTOR ACTIVATOR FECR-RELATED"/>
    <property type="match status" value="1"/>
</dbReference>
<dbReference type="Pfam" id="PF16344">
    <property type="entry name" value="FecR_C"/>
    <property type="match status" value="1"/>
</dbReference>
<evidence type="ECO:0000259" key="2">
    <source>
        <dbReference type="Pfam" id="PF04773"/>
    </source>
</evidence>
<feature type="transmembrane region" description="Helical" evidence="1">
    <location>
        <begin position="88"/>
        <end position="108"/>
    </location>
</feature>
<keyword evidence="5" id="KW-1185">Reference proteome</keyword>
<dbReference type="PIRSF" id="PIRSF018266">
    <property type="entry name" value="FecR"/>
    <property type="match status" value="1"/>
</dbReference>
<dbReference type="Gene3D" id="3.55.50.30">
    <property type="match status" value="1"/>
</dbReference>
<reference evidence="4 5" key="1">
    <citation type="submission" date="2019-07" db="EMBL/GenBank/DDBJ databases">
        <title>Genomic Encyclopedia of Archaeal and Bacterial Type Strains, Phase II (KMG-II): from individual species to whole genera.</title>
        <authorList>
            <person name="Goeker M."/>
        </authorList>
    </citation>
    <scope>NUCLEOTIDE SEQUENCE [LARGE SCALE GENOMIC DNA]</scope>
    <source>
        <strain evidence="4 5">DSM 18850</strain>
    </source>
</reference>
<dbReference type="InterPro" id="IPR006860">
    <property type="entry name" value="FecR"/>
</dbReference>
<evidence type="ECO:0000259" key="3">
    <source>
        <dbReference type="Pfam" id="PF16344"/>
    </source>
</evidence>
<keyword evidence="1" id="KW-0472">Membrane</keyword>
<evidence type="ECO:0000313" key="4">
    <source>
        <dbReference type="EMBL" id="TYP89331.1"/>
    </source>
</evidence>
<feature type="domain" description="FecR protein" evidence="2">
    <location>
        <begin position="120"/>
        <end position="210"/>
    </location>
</feature>
<dbReference type="Proteomes" id="UP000325105">
    <property type="component" value="Unassembled WGS sequence"/>
</dbReference>
<keyword evidence="1" id="KW-1133">Transmembrane helix</keyword>
<dbReference type="EMBL" id="VNHX01000028">
    <property type="protein sequence ID" value="TYP89331.1"/>
    <property type="molecule type" value="Genomic_DNA"/>
</dbReference>
<evidence type="ECO:0000256" key="1">
    <source>
        <dbReference type="SAM" id="Phobius"/>
    </source>
</evidence>
<protein>
    <submittedName>
        <fullName evidence="4">FecR family protein</fullName>
    </submittedName>
</protein>
<dbReference type="OrthoDB" id="1452822at2"/>
<name>A0A5S5CZY2_9SPHI</name>
<dbReference type="InterPro" id="IPR012373">
    <property type="entry name" value="Ferrdict_sens_TM"/>
</dbReference>
<keyword evidence="1" id="KW-0812">Transmembrane</keyword>
<comment type="caution">
    <text evidence="4">The sequence shown here is derived from an EMBL/GenBank/DDBJ whole genome shotgun (WGS) entry which is preliminary data.</text>
</comment>
<dbReference type="PANTHER" id="PTHR30273:SF2">
    <property type="entry name" value="PROTEIN FECR"/>
    <property type="match status" value="1"/>
</dbReference>
<dbReference type="AlphaFoldDB" id="A0A5S5CZY2"/>
<proteinExistence type="predicted"/>
<dbReference type="InterPro" id="IPR032508">
    <property type="entry name" value="FecR_C"/>
</dbReference>
<feature type="domain" description="Protein FecR C-terminal" evidence="3">
    <location>
        <begin position="253"/>
        <end position="318"/>
    </location>
</feature>
<evidence type="ECO:0000313" key="5">
    <source>
        <dbReference type="Proteomes" id="UP000325105"/>
    </source>
</evidence>
<dbReference type="Gene3D" id="2.60.120.1440">
    <property type="match status" value="1"/>
</dbReference>
<organism evidence="4 5">
    <name type="scientific">Sphingobacterium allocomposti</name>
    <dbReference type="NCBI Taxonomy" id="415956"/>
    <lineage>
        <taxon>Bacteria</taxon>
        <taxon>Pseudomonadati</taxon>
        <taxon>Bacteroidota</taxon>
        <taxon>Sphingobacteriia</taxon>
        <taxon>Sphingobacteriales</taxon>
        <taxon>Sphingobacteriaceae</taxon>
        <taxon>Sphingobacterium</taxon>
    </lineage>
</organism>
<dbReference type="RefSeq" id="WP_148910116.1">
    <property type="nucleotide sequence ID" value="NZ_VNHX01000028.1"/>
</dbReference>
<sequence length="322" mass="37466">MNEELIIKYIAGEADQEERLRVENWIAENSGNKREFERMEKLWKAFGDRGEEAPQIDLDMVWADFLRKRDARENRLHLLHSRRKRRTMNALGVAAALLVFCTLGFWTLRAVLSVENTLKTAMQVQHAELPDGSTAHLNTHAEMTYRKDWLGRDRKVHLVRGEVFFDVSRDPEHPFVIESGKSKITVLGTSFHVRREGTDTEVIVASGSVKVAHGRQELVLKPDQMVVVSDTAKKEIRVKPVPDQLYRYYVHEEFMFENTPLQRVFDVLGKAYGKKFLIQDPQTKTLPYTATFEQQSLKDMLEVILKTFDLKMQHRDSIYYIN</sequence>